<dbReference type="InterPro" id="IPR003594">
    <property type="entry name" value="HATPase_dom"/>
</dbReference>
<keyword evidence="3" id="KW-0902">Two-component regulatory system</keyword>
<dbReference type="Proteomes" id="UP000444960">
    <property type="component" value="Unassembled WGS sequence"/>
</dbReference>
<dbReference type="GO" id="GO:0000160">
    <property type="term" value="P:phosphorelay signal transduction system"/>
    <property type="evidence" value="ECO:0007669"/>
    <property type="project" value="UniProtKB-KW"/>
</dbReference>
<feature type="transmembrane region" description="Helical" evidence="4">
    <location>
        <begin position="180"/>
        <end position="201"/>
    </location>
</feature>
<evidence type="ECO:0000256" key="4">
    <source>
        <dbReference type="SAM" id="Phobius"/>
    </source>
</evidence>
<evidence type="ECO:0000256" key="2">
    <source>
        <dbReference type="ARBA" id="ARBA00022777"/>
    </source>
</evidence>
<dbReference type="OrthoDB" id="144293at2"/>
<protein>
    <submittedName>
        <fullName evidence="6">Two-component sensor histidine kinase</fullName>
    </submittedName>
</protein>
<keyword evidence="4" id="KW-1133">Transmembrane helix</keyword>
<dbReference type="InterPro" id="IPR036890">
    <property type="entry name" value="HATPase_C_sf"/>
</dbReference>
<keyword evidence="7" id="KW-1185">Reference proteome</keyword>
<keyword evidence="2 6" id="KW-0418">Kinase</keyword>
<dbReference type="PANTHER" id="PTHR24421:SF61">
    <property type="entry name" value="OXYGEN SENSOR HISTIDINE KINASE NREB"/>
    <property type="match status" value="1"/>
</dbReference>
<dbReference type="EMBL" id="BJOV01000001">
    <property type="protein sequence ID" value="GED99909.1"/>
    <property type="molecule type" value="Genomic_DNA"/>
</dbReference>
<evidence type="ECO:0000259" key="5">
    <source>
        <dbReference type="Pfam" id="PF02518"/>
    </source>
</evidence>
<keyword evidence="4" id="KW-0812">Transmembrane</keyword>
<keyword evidence="1" id="KW-0808">Transferase</keyword>
<feature type="transmembrane region" description="Helical" evidence="4">
    <location>
        <begin position="123"/>
        <end position="142"/>
    </location>
</feature>
<evidence type="ECO:0000313" key="7">
    <source>
        <dbReference type="Proteomes" id="UP000444960"/>
    </source>
</evidence>
<organism evidence="6 7">
    <name type="scientific">Gordonia spumicola</name>
    <dbReference type="NCBI Taxonomy" id="589161"/>
    <lineage>
        <taxon>Bacteria</taxon>
        <taxon>Bacillati</taxon>
        <taxon>Actinomycetota</taxon>
        <taxon>Actinomycetes</taxon>
        <taxon>Mycobacteriales</taxon>
        <taxon>Gordoniaceae</taxon>
        <taxon>Gordonia</taxon>
    </lineage>
</organism>
<keyword evidence="4" id="KW-0472">Membrane</keyword>
<gene>
    <name evidence="6" type="ORF">nbrc107696_03560</name>
</gene>
<dbReference type="SUPFAM" id="SSF55874">
    <property type="entry name" value="ATPase domain of HSP90 chaperone/DNA topoisomerase II/histidine kinase"/>
    <property type="match status" value="1"/>
</dbReference>
<dbReference type="Gene3D" id="3.30.565.10">
    <property type="entry name" value="Histidine kinase-like ATPase, C-terminal domain"/>
    <property type="match status" value="1"/>
</dbReference>
<feature type="transmembrane region" description="Helical" evidence="4">
    <location>
        <begin position="92"/>
        <end position="111"/>
    </location>
</feature>
<evidence type="ECO:0000313" key="6">
    <source>
        <dbReference type="EMBL" id="GED99909.1"/>
    </source>
</evidence>
<accession>A0A7I9V4G3</accession>
<sequence length="412" mass="42882">MTRTARPAAAVPGPHVLRPRDRTAIETLQTVGAGAIGAGCLFYLFSAAGSFSAFGDLVDAWWLPLSIASVVASALGLIAVAASARPDLLGRAALACAAAYLLVMGTWFLAWNDRAAVLEAGSPTTAVWITMIPELASIALMVGGRPVVAVVNLVAAGALSEMVAALAVNGMLDEKFIVQAFWSVAFGGVYLLFAAAAVAFARRLDSARAATVATARHREHEDLHDVDRRRLDALVHDRIIAFLLALSPGEPEPSVRAAASGVIDELDHWWDPSAGPSESLDGREIVQRLRTMVSSLGDAVVVRGDVDHASTARFDADVTDALLDAAAEAVRNFYRHAGVGASCVVIASVSDDAITVTVADDGVGFDPAATRAGRLGLSFGVTGRMGAVAGGRSSIVSAPGEGARIRLRWDRP</sequence>
<feature type="transmembrane region" description="Helical" evidence="4">
    <location>
        <begin position="60"/>
        <end position="80"/>
    </location>
</feature>
<dbReference type="Pfam" id="PF02518">
    <property type="entry name" value="HATPase_c"/>
    <property type="match status" value="1"/>
</dbReference>
<evidence type="ECO:0000256" key="1">
    <source>
        <dbReference type="ARBA" id="ARBA00022679"/>
    </source>
</evidence>
<dbReference type="PANTHER" id="PTHR24421">
    <property type="entry name" value="NITRATE/NITRITE SENSOR PROTEIN NARX-RELATED"/>
    <property type="match status" value="1"/>
</dbReference>
<feature type="domain" description="Histidine kinase/HSP90-like ATPase" evidence="5">
    <location>
        <begin position="320"/>
        <end position="410"/>
    </location>
</feature>
<feature type="transmembrane region" description="Helical" evidence="4">
    <location>
        <begin position="149"/>
        <end position="168"/>
    </location>
</feature>
<evidence type="ECO:0000256" key="3">
    <source>
        <dbReference type="ARBA" id="ARBA00023012"/>
    </source>
</evidence>
<name>A0A7I9V4G3_9ACTN</name>
<feature type="transmembrane region" description="Helical" evidence="4">
    <location>
        <begin position="30"/>
        <end position="54"/>
    </location>
</feature>
<dbReference type="GO" id="GO:0016301">
    <property type="term" value="F:kinase activity"/>
    <property type="evidence" value="ECO:0007669"/>
    <property type="project" value="UniProtKB-KW"/>
</dbReference>
<dbReference type="RefSeq" id="WP_161893850.1">
    <property type="nucleotide sequence ID" value="NZ_BJOV01000001.1"/>
</dbReference>
<comment type="caution">
    <text evidence="6">The sequence shown here is derived from an EMBL/GenBank/DDBJ whole genome shotgun (WGS) entry which is preliminary data.</text>
</comment>
<proteinExistence type="predicted"/>
<dbReference type="AlphaFoldDB" id="A0A7I9V4G3"/>
<reference evidence="7" key="1">
    <citation type="submission" date="2019-06" db="EMBL/GenBank/DDBJ databases">
        <title>Gordonia isolated from sludge of a wastewater treatment plant.</title>
        <authorList>
            <person name="Tamura T."/>
            <person name="Aoyama K."/>
            <person name="Kang Y."/>
            <person name="Saito S."/>
            <person name="Akiyama N."/>
            <person name="Yazawa K."/>
            <person name="Gonoi T."/>
            <person name="Mikami Y."/>
        </authorList>
    </citation>
    <scope>NUCLEOTIDE SEQUENCE [LARGE SCALE GENOMIC DNA]</scope>
    <source>
        <strain evidence="7">NBRC 107696</strain>
    </source>
</reference>
<dbReference type="InterPro" id="IPR050482">
    <property type="entry name" value="Sensor_HK_TwoCompSys"/>
</dbReference>